<keyword evidence="2" id="KW-1185">Reference proteome</keyword>
<name>A0ACC1PW47_9APHY</name>
<evidence type="ECO:0000313" key="1">
    <source>
        <dbReference type="EMBL" id="KAJ3002514.1"/>
    </source>
</evidence>
<gene>
    <name evidence="1" type="ORF">NUW54_g5807</name>
</gene>
<organism evidence="1 2">
    <name type="scientific">Trametes sanguinea</name>
    <dbReference type="NCBI Taxonomy" id="158606"/>
    <lineage>
        <taxon>Eukaryota</taxon>
        <taxon>Fungi</taxon>
        <taxon>Dikarya</taxon>
        <taxon>Basidiomycota</taxon>
        <taxon>Agaricomycotina</taxon>
        <taxon>Agaricomycetes</taxon>
        <taxon>Polyporales</taxon>
        <taxon>Polyporaceae</taxon>
        <taxon>Trametes</taxon>
    </lineage>
</organism>
<reference evidence="1" key="1">
    <citation type="submission" date="2022-08" db="EMBL/GenBank/DDBJ databases">
        <title>Genome Sequence of Pycnoporus sanguineus.</title>
        <authorList>
            <person name="Buettner E."/>
        </authorList>
    </citation>
    <scope>NUCLEOTIDE SEQUENCE</scope>
    <source>
        <strain evidence="1">CG-C14</strain>
    </source>
</reference>
<accession>A0ACC1PW47</accession>
<dbReference type="EMBL" id="JANSHE010001477">
    <property type="protein sequence ID" value="KAJ3002514.1"/>
    <property type="molecule type" value="Genomic_DNA"/>
</dbReference>
<evidence type="ECO:0000313" key="2">
    <source>
        <dbReference type="Proteomes" id="UP001144978"/>
    </source>
</evidence>
<proteinExistence type="predicted"/>
<comment type="caution">
    <text evidence="1">The sequence shown here is derived from an EMBL/GenBank/DDBJ whole genome shotgun (WGS) entry which is preliminary data.</text>
</comment>
<dbReference type="Proteomes" id="UP001144978">
    <property type="component" value="Unassembled WGS sequence"/>
</dbReference>
<protein>
    <submittedName>
        <fullName evidence="1">Uncharacterized protein</fullName>
    </submittedName>
</protein>
<sequence>MSDERMKFFSADPVPLDIQLQSVIHPAFSKVLERLRNIRIKLRKAYREVEKDVKTRYPDARRSLDLALEGTAVEMALICTYLEKEVSSTLRIVPIPPKGAATKETAGGK</sequence>